<dbReference type="Proteomes" id="UP000466024">
    <property type="component" value="Unassembled WGS sequence"/>
</dbReference>
<dbReference type="Pfam" id="PF02133">
    <property type="entry name" value="Transp_cyt_pur"/>
    <property type="match status" value="1"/>
</dbReference>
<dbReference type="InterPro" id="IPR045225">
    <property type="entry name" value="Uracil/uridine/allantoin_perm"/>
</dbReference>
<evidence type="ECO:0000256" key="6">
    <source>
        <dbReference type="SAM" id="Phobius"/>
    </source>
</evidence>
<feature type="transmembrane region" description="Helical" evidence="6">
    <location>
        <begin position="425"/>
        <end position="443"/>
    </location>
</feature>
<feature type="transmembrane region" description="Helical" evidence="6">
    <location>
        <begin position="267"/>
        <end position="289"/>
    </location>
</feature>
<keyword evidence="5 6" id="KW-0472">Membrane</keyword>
<comment type="subcellular location">
    <subcellularLocation>
        <location evidence="1">Membrane</location>
        <topology evidence="1">Multi-pass membrane protein</topology>
    </subcellularLocation>
</comment>
<feature type="transmembrane region" description="Helical" evidence="6">
    <location>
        <begin position="346"/>
        <end position="365"/>
    </location>
</feature>
<reference evidence="7 8" key="1">
    <citation type="submission" date="2019-08" db="EMBL/GenBank/DDBJ databases">
        <title>Bioinformatics analysis of the strain L3 and L5.</title>
        <authorList>
            <person name="Li X."/>
        </authorList>
    </citation>
    <scope>NUCLEOTIDE SEQUENCE [LARGE SCALE GENOMIC DNA]</scope>
    <source>
        <strain evidence="7 8">L3</strain>
    </source>
</reference>
<dbReference type="PANTHER" id="PTHR30618:SF6">
    <property type="entry name" value="NCS1 FAMILY NUCLEOBASE:CATION SYMPORTER-1"/>
    <property type="match status" value="1"/>
</dbReference>
<keyword evidence="8" id="KW-1185">Reference proteome</keyword>
<evidence type="ECO:0000256" key="1">
    <source>
        <dbReference type="ARBA" id="ARBA00004141"/>
    </source>
</evidence>
<feature type="transmembrane region" description="Helical" evidence="6">
    <location>
        <begin position="309"/>
        <end position="334"/>
    </location>
</feature>
<dbReference type="AlphaFoldDB" id="A0A640WD25"/>
<keyword evidence="4 6" id="KW-1133">Transmembrane helix</keyword>
<dbReference type="PANTHER" id="PTHR30618">
    <property type="entry name" value="NCS1 FAMILY PURINE/PYRIMIDINE TRANSPORTER"/>
    <property type="match status" value="1"/>
</dbReference>
<feature type="transmembrane region" description="Helical" evidence="6">
    <location>
        <begin position="114"/>
        <end position="135"/>
    </location>
</feature>
<evidence type="ECO:0000256" key="2">
    <source>
        <dbReference type="ARBA" id="ARBA00008974"/>
    </source>
</evidence>
<dbReference type="CDD" id="cd11555">
    <property type="entry name" value="SLC-NCS1sbd_u1"/>
    <property type="match status" value="1"/>
</dbReference>
<evidence type="ECO:0000256" key="5">
    <source>
        <dbReference type="ARBA" id="ARBA00023136"/>
    </source>
</evidence>
<evidence type="ECO:0000256" key="3">
    <source>
        <dbReference type="ARBA" id="ARBA00022692"/>
    </source>
</evidence>
<dbReference type="RefSeq" id="WP_149436151.1">
    <property type="nucleotide sequence ID" value="NZ_VTPX01000008.1"/>
</dbReference>
<evidence type="ECO:0000313" key="8">
    <source>
        <dbReference type="Proteomes" id="UP000466024"/>
    </source>
</evidence>
<feature type="transmembrane region" description="Helical" evidence="6">
    <location>
        <begin position="155"/>
        <end position="173"/>
    </location>
</feature>
<comment type="similarity">
    <text evidence="2">Belongs to the purine-cytosine permease (2.A.39) family.</text>
</comment>
<comment type="caution">
    <text evidence="7">The sequence shown here is derived from an EMBL/GenBank/DDBJ whole genome shotgun (WGS) entry which is preliminary data.</text>
</comment>
<dbReference type="GO" id="GO:0015205">
    <property type="term" value="F:nucleobase transmembrane transporter activity"/>
    <property type="evidence" value="ECO:0007669"/>
    <property type="project" value="TreeGrafter"/>
</dbReference>
<accession>A0A640WD25</accession>
<feature type="transmembrane region" description="Helical" evidence="6">
    <location>
        <begin position="225"/>
        <end position="246"/>
    </location>
</feature>
<keyword evidence="3 6" id="KW-0812">Transmembrane</keyword>
<evidence type="ECO:0000313" key="7">
    <source>
        <dbReference type="EMBL" id="KAA0017245.1"/>
    </source>
</evidence>
<feature type="transmembrane region" description="Helical" evidence="6">
    <location>
        <begin position="30"/>
        <end position="56"/>
    </location>
</feature>
<gene>
    <name evidence="7" type="ORF">F0A16_14710</name>
</gene>
<feature type="transmembrane region" description="Helical" evidence="6">
    <location>
        <begin position="185"/>
        <end position="205"/>
    </location>
</feature>
<dbReference type="EMBL" id="VTPX01000008">
    <property type="protein sequence ID" value="KAA0017245.1"/>
    <property type="molecule type" value="Genomic_DNA"/>
</dbReference>
<dbReference type="GO" id="GO:0005886">
    <property type="term" value="C:plasma membrane"/>
    <property type="evidence" value="ECO:0007669"/>
    <property type="project" value="TreeGrafter"/>
</dbReference>
<feature type="transmembrane region" description="Helical" evidence="6">
    <location>
        <begin position="371"/>
        <end position="390"/>
    </location>
</feature>
<proteinExistence type="inferred from homology"/>
<feature type="transmembrane region" description="Helical" evidence="6">
    <location>
        <begin position="63"/>
        <end position="82"/>
    </location>
</feature>
<organism evidence="7 8">
    <name type="scientific">Salinicola corii</name>
    <dbReference type="NCBI Taxonomy" id="2606937"/>
    <lineage>
        <taxon>Bacteria</taxon>
        <taxon>Pseudomonadati</taxon>
        <taxon>Pseudomonadota</taxon>
        <taxon>Gammaproteobacteria</taxon>
        <taxon>Oceanospirillales</taxon>
        <taxon>Halomonadaceae</taxon>
        <taxon>Salinicola</taxon>
    </lineage>
</organism>
<evidence type="ECO:0000256" key="4">
    <source>
        <dbReference type="ARBA" id="ARBA00022989"/>
    </source>
</evidence>
<name>A0A640WD25_9GAMM</name>
<protein>
    <submittedName>
        <fullName evidence="7">NCS1 family nucleobase:cation symporter-1</fullName>
    </submittedName>
</protein>
<sequence>MPQQPHHSPRQYSDRLYNADLAPNTQNWNWYNILAFWLSDVHSVGGYVVAASLFALGLAGWQVLISLLIGICIVQIFANLMARPSQKAAVPFPVICRLSFGVLGANIPAMIRGLIAVVWYGIQTYLASNALTIVILRLFPGMESLAGPSFLGLSYLGWISFMLLWGLQAIVFWRGMDSIRRFIDWSGPAVYVVMFALAAWLVWQAGWSNISFTLSDIQLSPGEQLWQMVIAAAIVAGYFAGPTLNFGDFTRYARTFDDVKRGNFWGLPVNFLVFSATTVMMVSATIPVFGEMIDDPIETVSRLDNTFVAVLGAATFVTTTIGINIVANFVAPAFDFSNMAPSKISFRTGGFIAAVGSIFLTPWNLFSNPEIIHYTVDLLAAAIGPLYGILIMDYYRIRRGEIDVDALFSVDPDGPYWYRNGFNPAAVKAVVAASLIGIVINFLPLGDLGHFSVFIGGALGATFYAMAMRRASVTAAIAS</sequence>
<feature type="transmembrane region" description="Helical" evidence="6">
    <location>
        <begin position="449"/>
        <end position="467"/>
    </location>
</feature>
<dbReference type="InterPro" id="IPR001248">
    <property type="entry name" value="Pur-cyt_permease"/>
</dbReference>
<dbReference type="Gene3D" id="1.10.4160.10">
    <property type="entry name" value="Hydantoin permease"/>
    <property type="match status" value="1"/>
</dbReference>